<gene>
    <name evidence="2" type="ORF">H4R20_007187</name>
</gene>
<dbReference type="AlphaFoldDB" id="A0A9W8LMY4"/>
<accession>A0A9W8LMY4</accession>
<sequence>MSVSVLIRQVRMCSWMLQSPPAQSSPAVEVAAKSEDGPDQRKDHKQDRETGREQDHEADQGQDSEKRRKQQLADAGGYSAVLAERASCVQCIKHQWATLQSLSSLWDVAGMEMLLKSMQVDEVANAADMFSGMSL</sequence>
<evidence type="ECO:0000256" key="1">
    <source>
        <dbReference type="SAM" id="MobiDB-lite"/>
    </source>
</evidence>
<feature type="compositionally biased region" description="Basic and acidic residues" evidence="1">
    <location>
        <begin position="32"/>
        <end position="66"/>
    </location>
</feature>
<protein>
    <submittedName>
        <fullName evidence="2">Uncharacterized protein</fullName>
    </submittedName>
</protein>
<dbReference type="Proteomes" id="UP001140094">
    <property type="component" value="Unassembled WGS sequence"/>
</dbReference>
<organism evidence="2 3">
    <name type="scientific">Coemansia guatemalensis</name>
    <dbReference type="NCBI Taxonomy" id="2761395"/>
    <lineage>
        <taxon>Eukaryota</taxon>
        <taxon>Fungi</taxon>
        <taxon>Fungi incertae sedis</taxon>
        <taxon>Zoopagomycota</taxon>
        <taxon>Kickxellomycotina</taxon>
        <taxon>Kickxellomycetes</taxon>
        <taxon>Kickxellales</taxon>
        <taxon>Kickxellaceae</taxon>
        <taxon>Coemansia</taxon>
    </lineage>
</organism>
<proteinExistence type="predicted"/>
<feature type="region of interest" description="Disordered" evidence="1">
    <location>
        <begin position="18"/>
        <end position="74"/>
    </location>
</feature>
<evidence type="ECO:0000313" key="3">
    <source>
        <dbReference type="Proteomes" id="UP001140094"/>
    </source>
</evidence>
<reference evidence="2" key="1">
    <citation type="submission" date="2022-07" db="EMBL/GenBank/DDBJ databases">
        <title>Phylogenomic reconstructions and comparative analyses of Kickxellomycotina fungi.</title>
        <authorList>
            <person name="Reynolds N.K."/>
            <person name="Stajich J.E."/>
            <person name="Barry K."/>
            <person name="Grigoriev I.V."/>
            <person name="Crous P."/>
            <person name="Smith M.E."/>
        </authorList>
    </citation>
    <scope>NUCLEOTIDE SEQUENCE</scope>
    <source>
        <strain evidence="2">NRRL 1565</strain>
    </source>
</reference>
<comment type="caution">
    <text evidence="2">The sequence shown here is derived from an EMBL/GenBank/DDBJ whole genome shotgun (WGS) entry which is preliminary data.</text>
</comment>
<evidence type="ECO:0000313" key="2">
    <source>
        <dbReference type="EMBL" id="KAJ2789406.1"/>
    </source>
</evidence>
<name>A0A9W8LMY4_9FUNG</name>
<dbReference type="EMBL" id="JANBUO010003812">
    <property type="protein sequence ID" value="KAJ2789406.1"/>
    <property type="molecule type" value="Genomic_DNA"/>
</dbReference>
<keyword evidence="3" id="KW-1185">Reference proteome</keyword>
<dbReference type="OrthoDB" id="2123952at2759"/>